<sequence>MMTKLVFVIFIFLLTSCWGETSTVVTASNDSYPSHEIKESNVENRIYFCEYCGKKFHSIKDLATNLCKRHPDGAYNGRHKLYEGRTKKFYECVYCGKDAKSIADLTANKCKYSPIGGSHRPRL</sequence>
<evidence type="ECO:0000256" key="1">
    <source>
        <dbReference type="SAM" id="SignalP"/>
    </source>
</evidence>
<protein>
    <recommendedName>
        <fullName evidence="4">C2H2-type domain-containing protein</fullName>
    </recommendedName>
</protein>
<dbReference type="Gene3D" id="3.30.160.60">
    <property type="entry name" value="Classic Zinc Finger"/>
    <property type="match status" value="1"/>
</dbReference>
<accession>A0ABU5HKN7</accession>
<feature type="signal peptide" evidence="1">
    <location>
        <begin position="1"/>
        <end position="27"/>
    </location>
</feature>
<dbReference type="Proteomes" id="UP001292913">
    <property type="component" value="Unassembled WGS sequence"/>
</dbReference>
<name>A0ABU5HKN7_9BACE</name>
<evidence type="ECO:0008006" key="4">
    <source>
        <dbReference type="Google" id="ProtNLM"/>
    </source>
</evidence>
<organism evidence="2 3">
    <name type="scientific">Bacteroides vicugnae</name>
    <dbReference type="NCBI Taxonomy" id="3037989"/>
    <lineage>
        <taxon>Bacteria</taxon>
        <taxon>Pseudomonadati</taxon>
        <taxon>Bacteroidota</taxon>
        <taxon>Bacteroidia</taxon>
        <taxon>Bacteroidales</taxon>
        <taxon>Bacteroidaceae</taxon>
        <taxon>Bacteroides</taxon>
    </lineage>
</organism>
<evidence type="ECO:0000313" key="3">
    <source>
        <dbReference type="Proteomes" id="UP001292913"/>
    </source>
</evidence>
<keyword evidence="1" id="KW-0732">Signal</keyword>
<comment type="caution">
    <text evidence="2">The sequence shown here is derived from an EMBL/GenBank/DDBJ whole genome shotgun (WGS) entry which is preliminary data.</text>
</comment>
<reference evidence="2 3" key="1">
    <citation type="submission" date="2023-04" db="EMBL/GenBank/DDBJ databases">
        <title>Bacteroides pacosi sp. nov., isolated from the fecal material of an alpaca.</title>
        <authorList>
            <person name="Miller S."/>
            <person name="Hendry M."/>
            <person name="King J."/>
            <person name="Sankaranarayanan K."/>
            <person name="Lawson P.A."/>
        </authorList>
    </citation>
    <scope>NUCLEOTIDE SEQUENCE [LARGE SCALE GENOMIC DNA]</scope>
    <source>
        <strain evidence="2 3">A2-P53</strain>
    </source>
</reference>
<evidence type="ECO:0000313" key="2">
    <source>
        <dbReference type="EMBL" id="MDY7256585.1"/>
    </source>
</evidence>
<proteinExistence type="predicted"/>
<gene>
    <name evidence="2" type="ORF">QHG74_02495</name>
</gene>
<keyword evidence="3" id="KW-1185">Reference proteome</keyword>
<dbReference type="PROSITE" id="PS51257">
    <property type="entry name" value="PROKAR_LIPOPROTEIN"/>
    <property type="match status" value="1"/>
</dbReference>
<feature type="chain" id="PRO_5046040551" description="C2H2-type domain-containing protein" evidence="1">
    <location>
        <begin position="28"/>
        <end position="123"/>
    </location>
</feature>
<dbReference type="RefSeq" id="WP_229128676.1">
    <property type="nucleotide sequence ID" value="NZ_JARZAK010000001.1"/>
</dbReference>
<dbReference type="EMBL" id="JARZAK010000001">
    <property type="protein sequence ID" value="MDY7256585.1"/>
    <property type="molecule type" value="Genomic_DNA"/>
</dbReference>